<dbReference type="InterPro" id="IPR043128">
    <property type="entry name" value="Rev_trsase/Diguanyl_cyclase"/>
</dbReference>
<dbReference type="KEGG" id="dli:dnl_22720"/>
<dbReference type="Gene3D" id="2.60.120.10">
    <property type="entry name" value="Jelly Rolls"/>
    <property type="match status" value="1"/>
</dbReference>
<dbReference type="SMART" id="SM00052">
    <property type="entry name" value="EAL"/>
    <property type="match status" value="1"/>
</dbReference>
<dbReference type="InterPro" id="IPR052155">
    <property type="entry name" value="Biofilm_reg_signaling"/>
</dbReference>
<organism evidence="5 6">
    <name type="scientific">Desulfonema limicola</name>
    <dbReference type="NCBI Taxonomy" id="45656"/>
    <lineage>
        <taxon>Bacteria</taxon>
        <taxon>Pseudomonadati</taxon>
        <taxon>Thermodesulfobacteriota</taxon>
        <taxon>Desulfobacteria</taxon>
        <taxon>Desulfobacterales</taxon>
        <taxon>Desulfococcaceae</taxon>
        <taxon>Desulfonema</taxon>
    </lineage>
</organism>
<name>A0A975B6Z0_9BACT</name>
<dbReference type="SUPFAM" id="SSF55073">
    <property type="entry name" value="Nucleotide cyclase"/>
    <property type="match status" value="1"/>
</dbReference>
<feature type="coiled-coil region" evidence="1">
    <location>
        <begin position="160"/>
        <end position="194"/>
    </location>
</feature>
<dbReference type="Gene3D" id="3.30.70.270">
    <property type="match status" value="1"/>
</dbReference>
<dbReference type="SUPFAM" id="SSF141868">
    <property type="entry name" value="EAL domain-like"/>
    <property type="match status" value="1"/>
</dbReference>
<dbReference type="NCBIfam" id="TIGR00254">
    <property type="entry name" value="GGDEF"/>
    <property type="match status" value="1"/>
</dbReference>
<dbReference type="GO" id="GO:0003824">
    <property type="term" value="F:catalytic activity"/>
    <property type="evidence" value="ECO:0007669"/>
    <property type="project" value="UniProtKB-ARBA"/>
</dbReference>
<dbReference type="SUPFAM" id="SSF51206">
    <property type="entry name" value="cAMP-binding domain-like"/>
    <property type="match status" value="1"/>
</dbReference>
<feature type="domain" description="EAL" evidence="3">
    <location>
        <begin position="367"/>
        <end position="622"/>
    </location>
</feature>
<evidence type="ECO:0000259" key="3">
    <source>
        <dbReference type="PROSITE" id="PS50883"/>
    </source>
</evidence>
<feature type="domain" description="Cyclic nucleotide-binding" evidence="2">
    <location>
        <begin position="31"/>
        <end position="134"/>
    </location>
</feature>
<evidence type="ECO:0000256" key="1">
    <source>
        <dbReference type="SAM" id="Coils"/>
    </source>
</evidence>
<protein>
    <submittedName>
        <fullName evidence="5">GGDEF and cyclic nucleotide-binding EAL domains-containing protein</fullName>
    </submittedName>
</protein>
<dbReference type="PANTHER" id="PTHR44757">
    <property type="entry name" value="DIGUANYLATE CYCLASE DGCP"/>
    <property type="match status" value="1"/>
</dbReference>
<dbReference type="PROSITE" id="PS00889">
    <property type="entry name" value="CNMP_BINDING_2"/>
    <property type="match status" value="1"/>
</dbReference>
<reference evidence="5" key="1">
    <citation type="journal article" date="2021" name="Microb. Physiol.">
        <title>Proteogenomic Insights into the Physiology of Marine, Sulfate-Reducing, Filamentous Desulfonema limicola and Desulfonema magnum.</title>
        <authorList>
            <person name="Schnaars V."/>
            <person name="Wohlbrand L."/>
            <person name="Scheve S."/>
            <person name="Hinrichs C."/>
            <person name="Reinhardt R."/>
            <person name="Rabus R."/>
        </authorList>
    </citation>
    <scope>NUCLEOTIDE SEQUENCE</scope>
    <source>
        <strain evidence="5">5ac10</strain>
    </source>
</reference>
<dbReference type="InterPro" id="IPR000595">
    <property type="entry name" value="cNMP-bd_dom"/>
</dbReference>
<dbReference type="InterPro" id="IPR018490">
    <property type="entry name" value="cNMP-bd_dom_sf"/>
</dbReference>
<dbReference type="InterPro" id="IPR018488">
    <property type="entry name" value="cNMP-bd_CS"/>
</dbReference>
<dbReference type="CDD" id="cd00038">
    <property type="entry name" value="CAP_ED"/>
    <property type="match status" value="1"/>
</dbReference>
<dbReference type="PANTHER" id="PTHR44757:SF2">
    <property type="entry name" value="BIOFILM ARCHITECTURE MAINTENANCE PROTEIN MBAA"/>
    <property type="match status" value="1"/>
</dbReference>
<evidence type="ECO:0000259" key="4">
    <source>
        <dbReference type="PROSITE" id="PS50887"/>
    </source>
</evidence>
<dbReference type="PROSITE" id="PS50887">
    <property type="entry name" value="GGDEF"/>
    <property type="match status" value="1"/>
</dbReference>
<evidence type="ECO:0000313" key="6">
    <source>
        <dbReference type="Proteomes" id="UP000663720"/>
    </source>
</evidence>
<dbReference type="Pfam" id="PF00990">
    <property type="entry name" value="GGDEF"/>
    <property type="match status" value="1"/>
</dbReference>
<evidence type="ECO:0000259" key="2">
    <source>
        <dbReference type="PROSITE" id="PS50042"/>
    </source>
</evidence>
<dbReference type="EMBL" id="CP061799">
    <property type="protein sequence ID" value="QTA79987.1"/>
    <property type="molecule type" value="Genomic_DNA"/>
</dbReference>
<proteinExistence type="predicted"/>
<dbReference type="Pfam" id="PF00563">
    <property type="entry name" value="EAL"/>
    <property type="match status" value="1"/>
</dbReference>
<dbReference type="CDD" id="cd01948">
    <property type="entry name" value="EAL"/>
    <property type="match status" value="1"/>
</dbReference>
<dbReference type="InterPro" id="IPR000160">
    <property type="entry name" value="GGDEF_dom"/>
</dbReference>
<dbReference type="RefSeq" id="WP_207691674.1">
    <property type="nucleotide sequence ID" value="NZ_CP061799.1"/>
</dbReference>
<dbReference type="Pfam" id="PF00027">
    <property type="entry name" value="cNMP_binding"/>
    <property type="match status" value="1"/>
</dbReference>
<keyword evidence="1" id="KW-0175">Coiled coil</keyword>
<feature type="domain" description="GGDEF" evidence="4">
    <location>
        <begin position="225"/>
        <end position="358"/>
    </location>
</feature>
<dbReference type="InterPro" id="IPR014710">
    <property type="entry name" value="RmlC-like_jellyroll"/>
</dbReference>
<dbReference type="AlphaFoldDB" id="A0A975B6Z0"/>
<dbReference type="CDD" id="cd01949">
    <property type="entry name" value="GGDEF"/>
    <property type="match status" value="1"/>
</dbReference>
<sequence length="636" mass="73017">MTKYNIPKDSHALFQGIIMGRYFHFLKNVKFFQSLCDKDIHEIEAVCKKQVFEPDRIIFLEGTLGSHFYIILKGNVEIIKDYTRQDKDSLIILKQEQSFGELALIDNFPRSATAVTRSETVLLSISRNDFHNVIKGSAPISFSIMKSLSYMIRERTESFIDDLRQRNLNLETAYAQLKQEIEERRQAEKKLHHQAFHDSLTNLPNRAYFLDHLQDVMEKAKNKKMFYAVLYLDIDRFNVINESFGHIIGDEVLVRISGRLKNCIRRSEILARFGGDEFAVLLEGIKQPEDASVVAKRIQEALEHPLLIQGKEIFITASIGIVTSRHKYQSTVEILRDADVAMYGAKAKGLAEYQFYDEVLHEKTMDMLRLETDLRKGVERGEFVLEYQPIVSLQTCEIAGFETLVRWQHPERGIISPEIFIPIAEKTGSIIKLGDWILYEGCCQMKQWLEKIPANRQLFININVSGKQFIQPDFIAKFKETLSQTGLPGSYLKIEMTESVLMKNVDQLNNILSQIKALGVRIALDDFGTGYSSLSYLHKFPIDVLKIDRSFVVQMGARNEKDLVSIIISIAKNMKMDVVAEGIETAAQFKRLHSYDCQYGQGFLFSKPLRTKEAENLIMGTDIKLSFCRELIDIIT</sequence>
<dbReference type="InterPro" id="IPR001633">
    <property type="entry name" value="EAL_dom"/>
</dbReference>
<dbReference type="InterPro" id="IPR035919">
    <property type="entry name" value="EAL_sf"/>
</dbReference>
<gene>
    <name evidence="5" type="ORF">dnl_22720</name>
</gene>
<dbReference type="SMART" id="SM00267">
    <property type="entry name" value="GGDEF"/>
    <property type="match status" value="1"/>
</dbReference>
<keyword evidence="6" id="KW-1185">Reference proteome</keyword>
<dbReference type="FunFam" id="3.30.70.270:FF:000001">
    <property type="entry name" value="Diguanylate cyclase domain protein"/>
    <property type="match status" value="1"/>
</dbReference>
<dbReference type="SMART" id="SM00100">
    <property type="entry name" value="cNMP"/>
    <property type="match status" value="1"/>
</dbReference>
<evidence type="ECO:0000313" key="5">
    <source>
        <dbReference type="EMBL" id="QTA79987.1"/>
    </source>
</evidence>
<dbReference type="Gene3D" id="3.20.20.450">
    <property type="entry name" value="EAL domain"/>
    <property type="match status" value="1"/>
</dbReference>
<dbReference type="Proteomes" id="UP000663720">
    <property type="component" value="Chromosome"/>
</dbReference>
<dbReference type="PROSITE" id="PS50883">
    <property type="entry name" value="EAL"/>
    <property type="match status" value="1"/>
</dbReference>
<dbReference type="PROSITE" id="PS50042">
    <property type="entry name" value="CNMP_BINDING_3"/>
    <property type="match status" value="1"/>
</dbReference>
<dbReference type="InterPro" id="IPR029787">
    <property type="entry name" value="Nucleotide_cyclase"/>
</dbReference>
<accession>A0A975B6Z0</accession>